<protein>
    <submittedName>
        <fullName evidence="1">DUF6165 family protein</fullName>
    </submittedName>
</protein>
<proteinExistence type="predicted"/>
<keyword evidence="2" id="KW-1185">Reference proteome</keyword>
<gene>
    <name evidence="1" type="ORF">ACFSJC_15095</name>
</gene>
<dbReference type="EMBL" id="JBHUHX010000043">
    <property type="protein sequence ID" value="MFD2113175.1"/>
    <property type="molecule type" value="Genomic_DNA"/>
</dbReference>
<sequence>MRHERVWPDTPELPVSWGEVFDKLTILQIKLERLVDEEKLTNVRREHAAIMSVIGDVARFPLSLPELTSCLKDVNARLWEVEDGKRDCERRHCFDEEFVALAREVYFENDRRAAIKRRINDLLGSAIVEEKSYSPYADPACLS</sequence>
<evidence type="ECO:0000313" key="1">
    <source>
        <dbReference type="EMBL" id="MFD2113175.1"/>
    </source>
</evidence>
<name>A0ABW4YB71_9GAMM</name>
<dbReference type="Proteomes" id="UP001597337">
    <property type="component" value="Unassembled WGS sequence"/>
</dbReference>
<organism evidence="1 2">
    <name type="scientific">Thiorhodococcus fuscus</name>
    <dbReference type="NCBI Taxonomy" id="527200"/>
    <lineage>
        <taxon>Bacteria</taxon>
        <taxon>Pseudomonadati</taxon>
        <taxon>Pseudomonadota</taxon>
        <taxon>Gammaproteobacteria</taxon>
        <taxon>Chromatiales</taxon>
        <taxon>Chromatiaceae</taxon>
        <taxon>Thiorhodococcus</taxon>
    </lineage>
</organism>
<accession>A0ABW4YB71</accession>
<comment type="caution">
    <text evidence="1">The sequence shown here is derived from an EMBL/GenBank/DDBJ whole genome shotgun (WGS) entry which is preliminary data.</text>
</comment>
<reference evidence="2" key="1">
    <citation type="journal article" date="2019" name="Int. J. Syst. Evol. Microbiol.">
        <title>The Global Catalogue of Microorganisms (GCM) 10K type strain sequencing project: providing services to taxonomists for standard genome sequencing and annotation.</title>
        <authorList>
            <consortium name="The Broad Institute Genomics Platform"/>
            <consortium name="The Broad Institute Genome Sequencing Center for Infectious Disease"/>
            <person name="Wu L."/>
            <person name="Ma J."/>
        </authorList>
    </citation>
    <scope>NUCLEOTIDE SEQUENCE [LARGE SCALE GENOMIC DNA]</scope>
    <source>
        <strain evidence="2">KACC 12597</strain>
    </source>
</reference>
<dbReference type="InterPro" id="IPR046163">
    <property type="entry name" value="DUF6165"/>
</dbReference>
<evidence type="ECO:0000313" key="2">
    <source>
        <dbReference type="Proteomes" id="UP001597337"/>
    </source>
</evidence>
<dbReference type="RefSeq" id="WP_386027878.1">
    <property type="nucleotide sequence ID" value="NZ_JBHUHX010000043.1"/>
</dbReference>
<dbReference type="Pfam" id="PF19662">
    <property type="entry name" value="DUF6165"/>
    <property type="match status" value="1"/>
</dbReference>